<proteinExistence type="predicted"/>
<keyword evidence="2" id="KW-0812">Transmembrane</keyword>
<reference evidence="3 4" key="1">
    <citation type="journal article" date="2016" name="Genome Biol. Evol.">
        <title>Gene Family Evolution Reflects Adaptation to Soil Environmental Stressors in the Genome of the Collembolan Orchesella cincta.</title>
        <authorList>
            <person name="Faddeeva-Vakhrusheva A."/>
            <person name="Derks M.F."/>
            <person name="Anvar S.Y."/>
            <person name="Agamennone V."/>
            <person name="Suring W."/>
            <person name="Smit S."/>
            <person name="van Straalen N.M."/>
            <person name="Roelofs D."/>
        </authorList>
    </citation>
    <scope>NUCLEOTIDE SEQUENCE [LARGE SCALE GENOMIC DNA]</scope>
    <source>
        <tissue evidence="3">Mixed pool</tissue>
    </source>
</reference>
<evidence type="ECO:0000313" key="3">
    <source>
        <dbReference type="EMBL" id="ODM88882.1"/>
    </source>
</evidence>
<keyword evidence="4" id="KW-1185">Reference proteome</keyword>
<name>A0A1D2M7I5_ORCCI</name>
<accession>A0A1D2M7I5</accession>
<dbReference type="AlphaFoldDB" id="A0A1D2M7I5"/>
<comment type="caution">
    <text evidence="3">The sequence shown here is derived from an EMBL/GenBank/DDBJ whole genome shotgun (WGS) entry which is preliminary data.</text>
</comment>
<feature type="transmembrane region" description="Helical" evidence="2">
    <location>
        <begin position="58"/>
        <end position="81"/>
    </location>
</feature>
<feature type="transmembrane region" description="Helical" evidence="2">
    <location>
        <begin position="169"/>
        <end position="188"/>
    </location>
</feature>
<keyword evidence="2" id="KW-0472">Membrane</keyword>
<dbReference type="EMBL" id="LJIJ01003092">
    <property type="protein sequence ID" value="ODM88882.1"/>
    <property type="molecule type" value="Genomic_DNA"/>
</dbReference>
<feature type="region of interest" description="Disordered" evidence="1">
    <location>
        <begin position="323"/>
        <end position="377"/>
    </location>
</feature>
<protein>
    <submittedName>
        <fullName evidence="3">Uncharacterized protein</fullName>
    </submittedName>
</protein>
<sequence>MNKINPQKDQLLNSSRNDELVQKIHRQMDQERRTSGKKPVDLKRRSSAIKSMKMRVDAVVFVIVLAQLVGYVAIGFAIYAYSLDWQWNQVIHGVRELEEVDGHNVFKGKTYKLEGHAYLVKAMEYATRQEPLEIIFILVLIIICIVSAVHVLLYYVFTENVEEYSVLHIGVNAVGGAVAIFVSVFLVTSATNIENKYSYAADMLYNFQHAYDGSHPSVPSKCSEGQYALGCPAYEYSRTQARDLESIFRLCADGSRFTRYYRSQKQRRLEVRIQGEVYTRSDLKMLGFCSRDGFKITASCFAVAMGVLFTVVPIIYCCETSSDNEPDEPNWVKKDVQPNPQAGGVPNERPNPSDPEKKSGAPAPLARGKKISDPDTKAHIDKFMEYINRDSE</sequence>
<evidence type="ECO:0000256" key="2">
    <source>
        <dbReference type="SAM" id="Phobius"/>
    </source>
</evidence>
<dbReference type="Proteomes" id="UP000094527">
    <property type="component" value="Unassembled WGS sequence"/>
</dbReference>
<gene>
    <name evidence="3" type="ORF">Ocin01_17800</name>
</gene>
<keyword evidence="2" id="KW-1133">Transmembrane helix</keyword>
<feature type="transmembrane region" description="Helical" evidence="2">
    <location>
        <begin position="134"/>
        <end position="157"/>
    </location>
</feature>
<feature type="transmembrane region" description="Helical" evidence="2">
    <location>
        <begin position="294"/>
        <end position="316"/>
    </location>
</feature>
<evidence type="ECO:0000256" key="1">
    <source>
        <dbReference type="SAM" id="MobiDB-lite"/>
    </source>
</evidence>
<evidence type="ECO:0000313" key="4">
    <source>
        <dbReference type="Proteomes" id="UP000094527"/>
    </source>
</evidence>
<organism evidence="3 4">
    <name type="scientific">Orchesella cincta</name>
    <name type="common">Springtail</name>
    <name type="synonym">Podura cincta</name>
    <dbReference type="NCBI Taxonomy" id="48709"/>
    <lineage>
        <taxon>Eukaryota</taxon>
        <taxon>Metazoa</taxon>
        <taxon>Ecdysozoa</taxon>
        <taxon>Arthropoda</taxon>
        <taxon>Hexapoda</taxon>
        <taxon>Collembola</taxon>
        <taxon>Entomobryomorpha</taxon>
        <taxon>Entomobryoidea</taxon>
        <taxon>Orchesellidae</taxon>
        <taxon>Orchesellinae</taxon>
        <taxon>Orchesella</taxon>
    </lineage>
</organism>